<organism evidence="2 3">
    <name type="scientific">Streptomyces qaidamensis</name>
    <dbReference type="NCBI Taxonomy" id="1783515"/>
    <lineage>
        <taxon>Bacteria</taxon>
        <taxon>Bacillati</taxon>
        <taxon>Actinomycetota</taxon>
        <taxon>Actinomycetes</taxon>
        <taxon>Kitasatosporales</taxon>
        <taxon>Streptomycetaceae</taxon>
        <taxon>Streptomyces</taxon>
        <taxon>Streptomyces aurantiacus group</taxon>
    </lineage>
</organism>
<accession>A0A143BTI5</accession>
<keyword evidence="3" id="KW-1185">Reference proteome</keyword>
<dbReference type="KEGG" id="stsi:A4E84_02275"/>
<evidence type="ECO:0000313" key="3">
    <source>
        <dbReference type="Proteomes" id="UP000076096"/>
    </source>
</evidence>
<sequence>MRQMGVVVQAAGHPHADRPVLPPLLDAERAGGQPRQGDTRQIIGAGHLAKIDLRSARPADVQAPVVFHELGEFVECAHEPQVVGGTHVMTSFLGVVRRRSARPARVEPAVRLRAVRTAGRG</sequence>
<protein>
    <submittedName>
        <fullName evidence="2">Uncharacterized protein</fullName>
    </submittedName>
</protein>
<reference evidence="3" key="1">
    <citation type="submission" date="2016-04" db="EMBL/GenBank/DDBJ databases">
        <authorList>
            <person name="Zhang B."/>
        </authorList>
    </citation>
    <scope>NUCLEOTIDE SEQUENCE [LARGE SCALE GENOMIC DNA]</scope>
    <source>
        <strain evidence="3">S10</strain>
    </source>
</reference>
<dbReference type="AlphaFoldDB" id="A0A143BTI5"/>
<name>A0A143BTI5_9ACTN</name>
<dbReference type="EMBL" id="CP015098">
    <property type="protein sequence ID" value="AMW08451.1"/>
    <property type="molecule type" value="Genomic_DNA"/>
</dbReference>
<dbReference type="Proteomes" id="UP000076096">
    <property type="component" value="Chromosome"/>
</dbReference>
<evidence type="ECO:0000256" key="1">
    <source>
        <dbReference type="SAM" id="MobiDB-lite"/>
    </source>
</evidence>
<proteinExistence type="predicted"/>
<gene>
    <name evidence="2" type="ORF">A4E84_02275</name>
</gene>
<dbReference type="STRING" id="1783515.A4E84_02275"/>
<evidence type="ECO:0000313" key="2">
    <source>
        <dbReference type="EMBL" id="AMW08451.1"/>
    </source>
</evidence>
<feature type="region of interest" description="Disordered" evidence="1">
    <location>
        <begin position="1"/>
        <end position="39"/>
    </location>
</feature>